<evidence type="ECO:0000313" key="2">
    <source>
        <dbReference type="EMBL" id="KAJ7366485.1"/>
    </source>
</evidence>
<proteinExistence type="predicted"/>
<dbReference type="InterPro" id="IPR046341">
    <property type="entry name" value="SET_dom_sf"/>
</dbReference>
<reference evidence="2" key="1">
    <citation type="submission" date="2023-03" db="EMBL/GenBank/DDBJ databases">
        <title>Massive genome expansion in bonnet fungi (Mycena s.s.) driven by repeated elements and novel gene families across ecological guilds.</title>
        <authorList>
            <consortium name="Lawrence Berkeley National Laboratory"/>
            <person name="Harder C.B."/>
            <person name="Miyauchi S."/>
            <person name="Viragh M."/>
            <person name="Kuo A."/>
            <person name="Thoen E."/>
            <person name="Andreopoulos B."/>
            <person name="Lu D."/>
            <person name="Skrede I."/>
            <person name="Drula E."/>
            <person name="Henrissat B."/>
            <person name="Morin E."/>
            <person name="Kohler A."/>
            <person name="Barry K."/>
            <person name="LaButti K."/>
            <person name="Morin E."/>
            <person name="Salamov A."/>
            <person name="Lipzen A."/>
            <person name="Mereny Z."/>
            <person name="Hegedus B."/>
            <person name="Baldrian P."/>
            <person name="Stursova M."/>
            <person name="Weitz H."/>
            <person name="Taylor A."/>
            <person name="Grigoriev I.V."/>
            <person name="Nagy L.G."/>
            <person name="Martin F."/>
            <person name="Kauserud H."/>
        </authorList>
    </citation>
    <scope>NUCLEOTIDE SEQUENCE</scope>
    <source>
        <strain evidence="2">CBHHK002</strain>
    </source>
</reference>
<dbReference type="EMBL" id="JARIHO010000002">
    <property type="protein sequence ID" value="KAJ7366485.1"/>
    <property type="molecule type" value="Genomic_DNA"/>
</dbReference>
<dbReference type="InterPro" id="IPR001214">
    <property type="entry name" value="SET_dom"/>
</dbReference>
<dbReference type="AlphaFoldDB" id="A0AAD7F5C0"/>
<feature type="domain" description="SET" evidence="1">
    <location>
        <begin position="114"/>
        <end position="281"/>
    </location>
</feature>
<dbReference type="Pfam" id="PF00856">
    <property type="entry name" value="SET"/>
    <property type="match status" value="1"/>
</dbReference>
<sequence>MKRGFLNSTKAKARPLGPINVPIKSPLEQPVEKMLKFPIGKAEKIDVPDTGALKLQETDPRGPGIPGAMTFTTLPMTSFEDDEPVTECFFFPGTKELVMKTPGFPQPLVHPATPAVRLGAVPGKGMGLFSTRALKMGDLILSERPLLVAARGVYSTAPPDFTPEMVFQHSLNELEKYCSVSVQRMRPENRAAFMALANSHKEDGSGPIVGITRTNGLGISGLRPGVDDGTNMYVAILKDISRLNHSCSANTSPHFDLASFSHRLYAVRDIAAGEELTFQYAEVVCSAAARNEALKPYDFVCTCPACMDAPASDARRAAIDAFTPNVFLWAMNRRLPDDWLIKQCLEQLARIAIEGLEHDHRFFDATKAIMEAYICLGDARNASEWAAKLHRQKWAEELAKADVGPLLDAGNTAVYEDHDMWRMRTNPGANVKMLQQLAGLTGPNNIKTLAGGATLMMLPGLPPGFKLPGMHTSL</sequence>
<gene>
    <name evidence="2" type="ORF">DFH08DRAFT_168289</name>
</gene>
<dbReference type="PANTHER" id="PTHR47332:SF4">
    <property type="entry name" value="SET DOMAIN-CONTAINING PROTEIN 5"/>
    <property type="match status" value="1"/>
</dbReference>
<dbReference type="CDD" id="cd20071">
    <property type="entry name" value="SET_SMYD"/>
    <property type="match status" value="1"/>
</dbReference>
<dbReference type="SUPFAM" id="SSF82199">
    <property type="entry name" value="SET domain"/>
    <property type="match status" value="1"/>
</dbReference>
<accession>A0AAD7F5C0</accession>
<dbReference type="Gene3D" id="2.170.270.10">
    <property type="entry name" value="SET domain"/>
    <property type="match status" value="1"/>
</dbReference>
<comment type="caution">
    <text evidence="2">The sequence shown here is derived from an EMBL/GenBank/DDBJ whole genome shotgun (WGS) entry which is preliminary data.</text>
</comment>
<evidence type="ECO:0000259" key="1">
    <source>
        <dbReference type="PROSITE" id="PS50280"/>
    </source>
</evidence>
<name>A0AAD7F5C0_9AGAR</name>
<dbReference type="Proteomes" id="UP001218218">
    <property type="component" value="Unassembled WGS sequence"/>
</dbReference>
<organism evidence="2 3">
    <name type="scientific">Mycena albidolilacea</name>
    <dbReference type="NCBI Taxonomy" id="1033008"/>
    <lineage>
        <taxon>Eukaryota</taxon>
        <taxon>Fungi</taxon>
        <taxon>Dikarya</taxon>
        <taxon>Basidiomycota</taxon>
        <taxon>Agaricomycotina</taxon>
        <taxon>Agaricomycetes</taxon>
        <taxon>Agaricomycetidae</taxon>
        <taxon>Agaricales</taxon>
        <taxon>Marasmiineae</taxon>
        <taxon>Mycenaceae</taxon>
        <taxon>Mycena</taxon>
    </lineage>
</organism>
<keyword evidence="3" id="KW-1185">Reference proteome</keyword>
<protein>
    <recommendedName>
        <fullName evidence="1">SET domain-containing protein</fullName>
    </recommendedName>
</protein>
<dbReference type="PROSITE" id="PS50280">
    <property type="entry name" value="SET"/>
    <property type="match status" value="1"/>
</dbReference>
<evidence type="ECO:0000313" key="3">
    <source>
        <dbReference type="Proteomes" id="UP001218218"/>
    </source>
</evidence>
<dbReference type="SMART" id="SM00317">
    <property type="entry name" value="SET"/>
    <property type="match status" value="1"/>
</dbReference>
<dbReference type="InterPro" id="IPR053185">
    <property type="entry name" value="SET_domain_protein"/>
</dbReference>
<dbReference type="PANTHER" id="PTHR47332">
    <property type="entry name" value="SET DOMAIN-CONTAINING PROTEIN 5"/>
    <property type="match status" value="1"/>
</dbReference>